<keyword evidence="2" id="KW-1185">Reference proteome</keyword>
<reference evidence="2" key="1">
    <citation type="submission" date="2017-04" db="EMBL/GenBank/DDBJ databases">
        <authorList>
            <person name="Varghese N."/>
            <person name="Submissions S."/>
        </authorList>
    </citation>
    <scope>NUCLEOTIDE SEQUENCE [LARGE SCALE GENOMIC DNA]</scope>
    <source>
        <strain evidence="2">RKEM611</strain>
    </source>
</reference>
<evidence type="ECO:0000313" key="2">
    <source>
        <dbReference type="Proteomes" id="UP000192907"/>
    </source>
</evidence>
<organism evidence="1 2">
    <name type="scientific">Pseudobacteriovorax antillogorgiicola</name>
    <dbReference type="NCBI Taxonomy" id="1513793"/>
    <lineage>
        <taxon>Bacteria</taxon>
        <taxon>Pseudomonadati</taxon>
        <taxon>Bdellovibrionota</taxon>
        <taxon>Oligoflexia</taxon>
        <taxon>Oligoflexales</taxon>
        <taxon>Pseudobacteriovoracaceae</taxon>
        <taxon>Pseudobacteriovorax</taxon>
    </lineage>
</organism>
<dbReference type="Proteomes" id="UP000192907">
    <property type="component" value="Unassembled WGS sequence"/>
</dbReference>
<dbReference type="EMBL" id="FWZT01000004">
    <property type="protein sequence ID" value="SMF08231.1"/>
    <property type="molecule type" value="Genomic_DNA"/>
</dbReference>
<accession>A0A1Y6BFA5</accession>
<evidence type="ECO:0000313" key="1">
    <source>
        <dbReference type="EMBL" id="SMF08231.1"/>
    </source>
</evidence>
<sequence length="129" mass="14993">MKLVALALGVLLSACQGDFELKNPYTYKKAEPTYFEPYVNAKDKETASLVNPAYPITIQLYDNQTFRYELDVLGEGKGEWAFEDGYLRLYAERDLFVMNMFLHQADGLTEPVLEFRDRFGPNFLEMERK</sequence>
<protein>
    <submittedName>
        <fullName evidence="1">Uncharacterized protein</fullName>
    </submittedName>
</protein>
<proteinExistence type="predicted"/>
<dbReference type="AlphaFoldDB" id="A0A1Y6BFA5"/>
<gene>
    <name evidence="1" type="ORF">SAMN06296036_104278</name>
</gene>
<dbReference type="RefSeq" id="WP_132316514.1">
    <property type="nucleotide sequence ID" value="NZ_FWZT01000004.1"/>
</dbReference>
<name>A0A1Y6BFA5_9BACT</name>
<dbReference type="PROSITE" id="PS51257">
    <property type="entry name" value="PROKAR_LIPOPROTEIN"/>
    <property type="match status" value="1"/>
</dbReference>
<dbReference type="OrthoDB" id="9342655at2"/>